<dbReference type="SMART" id="SM00448">
    <property type="entry name" value="REC"/>
    <property type="match status" value="1"/>
</dbReference>
<protein>
    <submittedName>
        <fullName evidence="4">DNA-binding response regulator</fullName>
    </submittedName>
</protein>
<keyword evidence="5" id="KW-1185">Reference proteome</keyword>
<gene>
    <name evidence="4" type="ORF">EG028_13935</name>
</gene>
<comment type="caution">
    <text evidence="4">The sequence shown here is derived from an EMBL/GenBank/DDBJ whole genome shotgun (WGS) entry which is preliminary data.</text>
</comment>
<sequence>MIRAVIIDDERNSRDIISLMLNKYCPEIEAVSSAANCREGIEQIRLHKPQLVFLDLEMPDGTGFDVLAGAYDATFEAIFVTAFEKRFLHTIRLSEVELILKPIDKESLLQAVSAVTARIQRPHRQERYDVLLSNFGKPAGEMRQLVLPAAEGEENVVSVEDICYLEGLTEKTVFYLADGTALHSPRPFRYYTELFAAMRFFQVNNHQMVQLPHIQKIDQDEHRLWLRNKTMLEVTERRKKELSAIWKQS</sequence>
<dbReference type="Pfam" id="PF00072">
    <property type="entry name" value="Response_reg"/>
    <property type="match status" value="1"/>
</dbReference>
<feature type="modified residue" description="4-aspartylphosphate" evidence="2">
    <location>
        <position position="55"/>
    </location>
</feature>
<dbReference type="InterPro" id="IPR011006">
    <property type="entry name" value="CheY-like_superfamily"/>
</dbReference>
<dbReference type="AlphaFoldDB" id="A0A3N4MY97"/>
<dbReference type="Pfam" id="PF04397">
    <property type="entry name" value="LytTR"/>
    <property type="match status" value="1"/>
</dbReference>
<dbReference type="RefSeq" id="WP_120517278.1">
    <property type="nucleotide sequence ID" value="NZ_QXZY01000008.1"/>
</dbReference>
<accession>A0A3N4MY97</accession>
<evidence type="ECO:0000313" key="5">
    <source>
        <dbReference type="Proteomes" id="UP000279089"/>
    </source>
</evidence>
<dbReference type="Proteomes" id="UP000279089">
    <property type="component" value="Unassembled WGS sequence"/>
</dbReference>
<keyword evidence="4" id="KW-0238">DNA-binding</keyword>
<dbReference type="Gene3D" id="3.40.50.2300">
    <property type="match status" value="1"/>
</dbReference>
<dbReference type="PROSITE" id="PS50110">
    <property type="entry name" value="RESPONSE_REGULATORY"/>
    <property type="match status" value="1"/>
</dbReference>
<dbReference type="Gene3D" id="2.40.50.1020">
    <property type="entry name" value="LytTr DNA-binding domain"/>
    <property type="match status" value="1"/>
</dbReference>
<keyword evidence="1 2" id="KW-0597">Phosphoprotein</keyword>
<evidence type="ECO:0000259" key="3">
    <source>
        <dbReference type="PROSITE" id="PS50110"/>
    </source>
</evidence>
<dbReference type="InterPro" id="IPR050595">
    <property type="entry name" value="Bact_response_regulator"/>
</dbReference>
<dbReference type="PANTHER" id="PTHR44591:SF3">
    <property type="entry name" value="RESPONSE REGULATORY DOMAIN-CONTAINING PROTEIN"/>
    <property type="match status" value="1"/>
</dbReference>
<evidence type="ECO:0000256" key="1">
    <source>
        <dbReference type="ARBA" id="ARBA00022553"/>
    </source>
</evidence>
<dbReference type="PANTHER" id="PTHR44591">
    <property type="entry name" value="STRESS RESPONSE REGULATOR PROTEIN 1"/>
    <property type="match status" value="1"/>
</dbReference>
<dbReference type="OrthoDB" id="1646880at2"/>
<organism evidence="4 5">
    <name type="scientific">Chitinophaga barathri</name>
    <dbReference type="NCBI Taxonomy" id="1647451"/>
    <lineage>
        <taxon>Bacteria</taxon>
        <taxon>Pseudomonadati</taxon>
        <taxon>Bacteroidota</taxon>
        <taxon>Chitinophagia</taxon>
        <taxon>Chitinophagales</taxon>
        <taxon>Chitinophagaceae</taxon>
        <taxon>Chitinophaga</taxon>
    </lineage>
</organism>
<name>A0A3N4MY97_9BACT</name>
<reference evidence="5" key="1">
    <citation type="submission" date="2018-11" db="EMBL/GenBank/DDBJ databases">
        <title>Chitinophaga lutea sp.nov., isolate from arsenic contaminated soil.</title>
        <authorList>
            <person name="Zong Y."/>
        </authorList>
    </citation>
    <scope>NUCLEOTIDE SEQUENCE [LARGE SCALE GENOMIC DNA]</scope>
    <source>
        <strain evidence="5">YLT18</strain>
    </source>
</reference>
<proteinExistence type="predicted"/>
<feature type="domain" description="Response regulatory" evidence="3">
    <location>
        <begin position="3"/>
        <end position="116"/>
    </location>
</feature>
<dbReference type="EMBL" id="RMBX01000007">
    <property type="protein sequence ID" value="RPD40403.1"/>
    <property type="molecule type" value="Genomic_DNA"/>
</dbReference>
<dbReference type="SUPFAM" id="SSF52172">
    <property type="entry name" value="CheY-like"/>
    <property type="match status" value="1"/>
</dbReference>
<dbReference type="GO" id="GO:0003677">
    <property type="term" value="F:DNA binding"/>
    <property type="evidence" value="ECO:0007669"/>
    <property type="project" value="UniProtKB-KW"/>
</dbReference>
<evidence type="ECO:0000313" key="4">
    <source>
        <dbReference type="EMBL" id="RPD40403.1"/>
    </source>
</evidence>
<dbReference type="InterPro" id="IPR001789">
    <property type="entry name" value="Sig_transdc_resp-reg_receiver"/>
</dbReference>
<dbReference type="GO" id="GO:0000160">
    <property type="term" value="P:phosphorelay signal transduction system"/>
    <property type="evidence" value="ECO:0007669"/>
    <property type="project" value="InterPro"/>
</dbReference>
<dbReference type="InterPro" id="IPR007492">
    <property type="entry name" value="LytTR_DNA-bd_dom"/>
</dbReference>
<dbReference type="SMART" id="SM00850">
    <property type="entry name" value="LytTR"/>
    <property type="match status" value="1"/>
</dbReference>
<evidence type="ECO:0000256" key="2">
    <source>
        <dbReference type="PROSITE-ProRule" id="PRU00169"/>
    </source>
</evidence>